<comment type="caution">
    <text evidence="8">The sequence shown here is derived from an EMBL/GenBank/DDBJ whole genome shotgun (WGS) entry which is preliminary data.</text>
</comment>
<protein>
    <recommendedName>
        <fullName evidence="10">FYVE-type domain-containing protein</fullName>
    </recommendedName>
</protein>
<dbReference type="PROSITE" id="PS50178">
    <property type="entry name" value="ZF_FYVE"/>
    <property type="match status" value="1"/>
</dbReference>
<dbReference type="Pfam" id="PF00169">
    <property type="entry name" value="PH"/>
    <property type="match status" value="1"/>
</dbReference>
<dbReference type="SUPFAM" id="SSF57903">
    <property type="entry name" value="FYVE/PHD zinc finger"/>
    <property type="match status" value="1"/>
</dbReference>
<keyword evidence="2 4" id="KW-0863">Zinc-finger</keyword>
<dbReference type="GO" id="GO:0008270">
    <property type="term" value="F:zinc ion binding"/>
    <property type="evidence" value="ECO:0007669"/>
    <property type="project" value="UniProtKB-KW"/>
</dbReference>
<accession>A0A6A5E910</accession>
<gene>
    <name evidence="8" type="ORF">PFLUV_G00173050</name>
</gene>
<dbReference type="SUPFAM" id="SSF50729">
    <property type="entry name" value="PH domain-like"/>
    <property type="match status" value="1"/>
</dbReference>
<name>A0A6A5E910_PERFL</name>
<evidence type="ECO:0000259" key="7">
    <source>
        <dbReference type="PROSITE" id="PS50178"/>
    </source>
</evidence>
<dbReference type="InterPro" id="IPR001849">
    <property type="entry name" value="PH_domain"/>
</dbReference>
<dbReference type="AlphaFoldDB" id="A0A6A5E910"/>
<feature type="domain" description="FYVE-type" evidence="7">
    <location>
        <begin position="151"/>
        <end position="211"/>
    </location>
</feature>
<dbReference type="GO" id="GO:0005769">
    <property type="term" value="C:early endosome"/>
    <property type="evidence" value="ECO:0007669"/>
    <property type="project" value="TreeGrafter"/>
</dbReference>
<dbReference type="PANTHER" id="PTHR46280:SF2">
    <property type="entry name" value="PLECKSTRIN HOMOLOGY DOMAIN-CONTAINING FAMILY F MEMBER 1"/>
    <property type="match status" value="1"/>
</dbReference>
<evidence type="ECO:0000259" key="6">
    <source>
        <dbReference type="PROSITE" id="PS50003"/>
    </source>
</evidence>
<feature type="region of interest" description="Disordered" evidence="5">
    <location>
        <begin position="216"/>
        <end position="289"/>
    </location>
</feature>
<dbReference type="InterPro" id="IPR011011">
    <property type="entry name" value="Znf_FYVE_PHD"/>
</dbReference>
<proteinExistence type="predicted"/>
<feature type="compositionally biased region" description="Polar residues" evidence="5">
    <location>
        <begin position="278"/>
        <end position="289"/>
    </location>
</feature>
<dbReference type="CDD" id="cd01218">
    <property type="entry name" value="PH_Phafin2-like"/>
    <property type="match status" value="1"/>
</dbReference>
<dbReference type="SMART" id="SM00233">
    <property type="entry name" value="PH"/>
    <property type="match status" value="1"/>
</dbReference>
<evidence type="ECO:0000256" key="4">
    <source>
        <dbReference type="PROSITE-ProRule" id="PRU00091"/>
    </source>
</evidence>
<evidence type="ECO:0000256" key="5">
    <source>
        <dbReference type="SAM" id="MobiDB-lite"/>
    </source>
</evidence>
<evidence type="ECO:0000256" key="2">
    <source>
        <dbReference type="ARBA" id="ARBA00022771"/>
    </source>
</evidence>
<evidence type="ECO:0000256" key="1">
    <source>
        <dbReference type="ARBA" id="ARBA00022723"/>
    </source>
</evidence>
<dbReference type="EMBL" id="VHII01000015">
    <property type="protein sequence ID" value="KAF1379146.1"/>
    <property type="molecule type" value="Genomic_DNA"/>
</dbReference>
<feature type="compositionally biased region" description="Basic and acidic residues" evidence="5">
    <location>
        <begin position="216"/>
        <end position="228"/>
    </location>
</feature>
<dbReference type="PROSITE" id="PS50003">
    <property type="entry name" value="PH_DOMAIN"/>
    <property type="match status" value="1"/>
</dbReference>
<reference evidence="8 9" key="1">
    <citation type="submission" date="2019-06" db="EMBL/GenBank/DDBJ databases">
        <title>A chromosome-scale genome assembly of the European perch, Perca fluviatilis.</title>
        <authorList>
            <person name="Roques C."/>
            <person name="Zahm M."/>
            <person name="Cabau C."/>
            <person name="Klopp C."/>
            <person name="Bouchez O."/>
            <person name="Donnadieu C."/>
            <person name="Kuhl H."/>
            <person name="Gislard M."/>
            <person name="Guendouz S."/>
            <person name="Journot L."/>
            <person name="Haffray P."/>
            <person name="Bestin A."/>
            <person name="Morvezen R."/>
            <person name="Feron R."/>
            <person name="Wen M."/>
            <person name="Jouanno E."/>
            <person name="Herpin A."/>
            <person name="Schartl M."/>
            <person name="Postlethwait J."/>
            <person name="Schaerlinger B."/>
            <person name="Chardard D."/>
            <person name="Lecocq T."/>
            <person name="Poncet C."/>
            <person name="Jaffrelo L."/>
            <person name="Lampietro C."/>
            <person name="Guiguen Y."/>
        </authorList>
    </citation>
    <scope>NUCLEOTIDE SEQUENCE [LARGE SCALE GENOMIC DNA]</scope>
    <source>
        <tissue evidence="8">Blood</tissue>
    </source>
</reference>
<dbReference type="Gene3D" id="3.30.40.10">
    <property type="entry name" value="Zinc/RING finger domain, C3HC4 (zinc finger)"/>
    <property type="match status" value="1"/>
</dbReference>
<keyword evidence="1" id="KW-0479">Metal-binding</keyword>
<evidence type="ECO:0008006" key="10">
    <source>
        <dbReference type="Google" id="ProtNLM"/>
    </source>
</evidence>
<dbReference type="OrthoDB" id="70570at2759"/>
<dbReference type="InterPro" id="IPR013083">
    <property type="entry name" value="Znf_RING/FYVE/PHD"/>
</dbReference>
<dbReference type="PANTHER" id="PTHR46280">
    <property type="entry name" value="PLECKSTRIN HOMOLOGY DOMAIN-CONTAINING FAMILY F MEMBER 2-RELATED"/>
    <property type="match status" value="1"/>
</dbReference>
<dbReference type="InterPro" id="IPR051765">
    <property type="entry name" value="PH_domain-containing_F"/>
</dbReference>
<evidence type="ECO:0000313" key="8">
    <source>
        <dbReference type="EMBL" id="KAF1379146.1"/>
    </source>
</evidence>
<feature type="compositionally biased region" description="Acidic residues" evidence="5">
    <location>
        <begin position="229"/>
        <end position="247"/>
    </location>
</feature>
<dbReference type="InterPro" id="IPR037871">
    <property type="entry name" value="PH_Phafin"/>
</dbReference>
<sequence>MATLTFERENRERIQAVENSFGPAGTPLSIPGRVLMGEGRLMKQGRRKPEPKDFFLFNDVLVYGSVFLNGRWHRKQKVVPLEDIQLEDMEDGELLKNQWLMRTPRKSFYVSASSSKEKRAWMEHIQDCQSNLLQGGSSQPGSTFAVTWIPDKAAYKCMRCLDKFTATKRRHHCRKCGFLVCKACSKHRAVIDHIHPTKRLRVCGLCYIRNEKDEQSRVRGDSTEKSSSEEDDEAASSEEKEEEEEEETKPSYDSSSWLDGTGTYVYPRPMHERAPVQHNHNNTATVSQT</sequence>
<dbReference type="Proteomes" id="UP000465112">
    <property type="component" value="Chromosome 15"/>
</dbReference>
<dbReference type="InterPro" id="IPR000306">
    <property type="entry name" value="Znf_FYVE"/>
</dbReference>
<keyword evidence="3" id="KW-0862">Zinc</keyword>
<evidence type="ECO:0000313" key="9">
    <source>
        <dbReference type="Proteomes" id="UP000465112"/>
    </source>
</evidence>
<keyword evidence="9" id="KW-1185">Reference proteome</keyword>
<dbReference type="Pfam" id="PF01363">
    <property type="entry name" value="FYVE"/>
    <property type="match status" value="1"/>
</dbReference>
<dbReference type="Gene3D" id="2.30.29.30">
    <property type="entry name" value="Pleckstrin-homology domain (PH domain)/Phosphotyrosine-binding domain (PTB)"/>
    <property type="match status" value="1"/>
</dbReference>
<organism evidence="8 9">
    <name type="scientific">Perca fluviatilis</name>
    <name type="common">European perch</name>
    <dbReference type="NCBI Taxonomy" id="8168"/>
    <lineage>
        <taxon>Eukaryota</taxon>
        <taxon>Metazoa</taxon>
        <taxon>Chordata</taxon>
        <taxon>Craniata</taxon>
        <taxon>Vertebrata</taxon>
        <taxon>Euteleostomi</taxon>
        <taxon>Actinopterygii</taxon>
        <taxon>Neopterygii</taxon>
        <taxon>Teleostei</taxon>
        <taxon>Neoteleostei</taxon>
        <taxon>Acanthomorphata</taxon>
        <taxon>Eupercaria</taxon>
        <taxon>Perciformes</taxon>
        <taxon>Percoidei</taxon>
        <taxon>Percidae</taxon>
        <taxon>Percinae</taxon>
        <taxon>Perca</taxon>
    </lineage>
</organism>
<dbReference type="GO" id="GO:0035091">
    <property type="term" value="F:phosphatidylinositol binding"/>
    <property type="evidence" value="ECO:0007669"/>
    <property type="project" value="TreeGrafter"/>
</dbReference>
<dbReference type="GO" id="GO:0007032">
    <property type="term" value="P:endosome organization"/>
    <property type="evidence" value="ECO:0007669"/>
    <property type="project" value="TreeGrafter"/>
</dbReference>
<evidence type="ECO:0000256" key="3">
    <source>
        <dbReference type="ARBA" id="ARBA00022833"/>
    </source>
</evidence>
<feature type="domain" description="PH" evidence="6">
    <location>
        <begin position="34"/>
        <end position="130"/>
    </location>
</feature>
<dbReference type="InterPro" id="IPR017455">
    <property type="entry name" value="Znf_FYVE-rel"/>
</dbReference>
<dbReference type="SMART" id="SM00064">
    <property type="entry name" value="FYVE"/>
    <property type="match status" value="1"/>
</dbReference>
<dbReference type="InterPro" id="IPR011993">
    <property type="entry name" value="PH-like_dom_sf"/>
</dbReference>
<dbReference type="GO" id="GO:0008333">
    <property type="term" value="P:endosome to lysosome transport"/>
    <property type="evidence" value="ECO:0007669"/>
    <property type="project" value="TreeGrafter"/>
</dbReference>